<evidence type="ECO:0000256" key="4">
    <source>
        <dbReference type="SAM" id="MobiDB-lite"/>
    </source>
</evidence>
<dbReference type="PANTHER" id="PTHR22957">
    <property type="entry name" value="TBC1 DOMAIN FAMILY MEMBER GTPASE-ACTIVATING PROTEIN"/>
    <property type="match status" value="1"/>
</dbReference>
<feature type="region of interest" description="Disordered" evidence="4">
    <location>
        <begin position="748"/>
        <end position="797"/>
    </location>
</feature>
<sequence>MASGASSAEHVPQRAASPSTSFYALSDDEEGGYNTVTQVETGRGVKLLFSKSKVYVHPTPSAKDNIPGYIALLQQKRPRDDRPTSSSSRHSQPPVSADLLLAWVPESALGDSASVYVKVDLSDGDSPPKQSYLVPPPPTVTTHSGSVGGYSFAIPMSAVYSLLVRPPSLGWWYGSVIINSRAGDSFPALFFHDNECESTVLQKRKLTKDNFDPFGDDGQTFWGADEVLRWLRRYITLERSTAEPNIYLVEPTSEDRTAFGAIPAPAATAARGKGGNAGSSSRDAEMDPFVKLVKETGWNLMNHLSKVTTFTRRAAQDFAENSNMPPQVKRLLRNPEVQTLQDEFDSARIYLARWAMGIAEQSERDRRGRFWTARDLMELEDTDVGEFELLEGATSLSLDERRRPVTMEEWRKFFDAESGRLLVTVDEVKERIFHGGLDADDGVRQEAWLFLLGVHGWHGTADERKAEMASLRDYYYRLKHSWWERLDGEGGEGETGDWWREQKGRIGKLTSRPLSLSLDVHRTDRNVPLFQGEDTPHPDPSSPFAEVGTNVHLEQMKEMLLTYNEYNKDLGYVQGMSDLLAPIYAVIQDDAIAFWAFQKFMERMERNFLRDQSGMRAQLLALDHLVQFMDPKLWNHLESADSTNFFFFFRMVLVWYKREFGWMDVLRLWEGLWTDYLTAEFPLFVALAILEKHRDVIMDHLKAFDEVLKYVNELSSTIDLESTLIRAEALFRRFQRLVEAVDKKQNFPPPRVVERSGSPSAAQPAATSSSPASRQGTAATAKGKEPNEPERRVITPELRKLLSRKVEVLPRKASVQGGEAGMPTG</sequence>
<dbReference type="EMBL" id="LAYC01000001">
    <property type="protein sequence ID" value="KYK61651.1"/>
    <property type="molecule type" value="Genomic_DNA"/>
</dbReference>
<feature type="compositionally biased region" description="Low complexity" evidence="4">
    <location>
        <begin position="756"/>
        <end position="773"/>
    </location>
</feature>
<comment type="caution">
    <text evidence="6">The sequence shown here is derived from an EMBL/GenBank/DDBJ whole genome shotgun (WGS) entry which is preliminary data.</text>
</comment>
<dbReference type="PANTHER" id="PTHR22957:SF502">
    <property type="entry name" value="SMALL G PROTEIN SIGNALING MODULATOR 2-RELATED"/>
    <property type="match status" value="1"/>
</dbReference>
<evidence type="ECO:0000313" key="7">
    <source>
        <dbReference type="Proteomes" id="UP000076580"/>
    </source>
</evidence>
<dbReference type="InterPro" id="IPR035969">
    <property type="entry name" value="Rab-GAP_TBC_sf"/>
</dbReference>
<dbReference type="SMART" id="SM00164">
    <property type="entry name" value="TBC"/>
    <property type="match status" value="1"/>
</dbReference>
<evidence type="ECO:0000259" key="5">
    <source>
        <dbReference type="PROSITE" id="PS50086"/>
    </source>
</evidence>
<evidence type="ECO:0000256" key="2">
    <source>
        <dbReference type="ARBA" id="ARBA00072091"/>
    </source>
</evidence>
<dbReference type="FunFam" id="1.10.8.270:FF:000032">
    <property type="entry name" value="GTPase activating protein (Gyp7)"/>
    <property type="match status" value="1"/>
</dbReference>
<name>A0A151GX56_DRECN</name>
<dbReference type="FunFam" id="1.10.472.80:FF:000005">
    <property type="entry name" value="TBC1 domain family member 15"/>
    <property type="match status" value="1"/>
</dbReference>
<dbReference type="InterPro" id="IPR000195">
    <property type="entry name" value="Rab-GAP-TBC_dom"/>
</dbReference>
<keyword evidence="1" id="KW-0343">GTPase activation</keyword>
<dbReference type="RefSeq" id="XP_040661003.1">
    <property type="nucleotide sequence ID" value="XM_040800120.1"/>
</dbReference>
<reference evidence="6 7" key="1">
    <citation type="journal article" date="2016" name="Sci. Rep.">
        <title>Insights into Adaptations to a Near-Obligate Nematode Endoparasitic Lifestyle from the Finished Genome of Drechmeria coniospora.</title>
        <authorList>
            <person name="Zhang L."/>
            <person name="Zhou Z."/>
            <person name="Guo Q."/>
            <person name="Fokkens L."/>
            <person name="Miskei M."/>
            <person name="Pocsi I."/>
            <person name="Zhang W."/>
            <person name="Chen M."/>
            <person name="Wang L."/>
            <person name="Sun Y."/>
            <person name="Donzelli B.G."/>
            <person name="Gibson D.M."/>
            <person name="Nelson D.R."/>
            <person name="Luo J.G."/>
            <person name="Rep M."/>
            <person name="Liu H."/>
            <person name="Yang S."/>
            <person name="Wang J."/>
            <person name="Krasnoff S.B."/>
            <person name="Xu Y."/>
            <person name="Molnar I."/>
            <person name="Lin M."/>
        </authorList>
    </citation>
    <scope>NUCLEOTIDE SEQUENCE [LARGE SCALE GENOMIC DNA]</scope>
    <source>
        <strain evidence="6 7">ARSEF 6962</strain>
    </source>
</reference>
<dbReference type="GeneID" id="63715437"/>
<accession>A0A151GX56</accession>
<dbReference type="GO" id="GO:0016192">
    <property type="term" value="P:vesicle-mediated transport"/>
    <property type="evidence" value="ECO:0007669"/>
    <property type="project" value="EnsemblFungi"/>
</dbReference>
<feature type="domain" description="Rab-GAP TBC" evidence="5">
    <location>
        <begin position="438"/>
        <end position="676"/>
    </location>
</feature>
<dbReference type="GO" id="GO:0005096">
    <property type="term" value="F:GTPase activator activity"/>
    <property type="evidence" value="ECO:0007669"/>
    <property type="project" value="UniProtKB-KW"/>
</dbReference>
<dbReference type="Pfam" id="PF00566">
    <property type="entry name" value="RabGAP-TBC"/>
    <property type="match status" value="1"/>
</dbReference>
<dbReference type="Gene3D" id="1.10.8.270">
    <property type="entry name" value="putative rabgap domain of human tbc1 domain family member 14 like domains"/>
    <property type="match status" value="1"/>
</dbReference>
<evidence type="ECO:0000256" key="3">
    <source>
        <dbReference type="ARBA" id="ARBA00082648"/>
    </source>
</evidence>
<dbReference type="SUPFAM" id="SSF47923">
    <property type="entry name" value="Ypt/Rab-GAP domain of gyp1p"/>
    <property type="match status" value="2"/>
</dbReference>
<dbReference type="GO" id="GO:0032889">
    <property type="term" value="P:regulation of vacuole fusion, non-autophagic"/>
    <property type="evidence" value="ECO:0007669"/>
    <property type="project" value="EnsemblFungi"/>
</dbReference>
<dbReference type="Proteomes" id="UP000076580">
    <property type="component" value="Chromosome 01"/>
</dbReference>
<dbReference type="FunCoup" id="A0A151GX56">
    <property type="interactions" value="55"/>
</dbReference>
<dbReference type="Gene3D" id="1.10.472.80">
    <property type="entry name" value="Ypt/Rab-GAP domain of gyp1p, domain 3"/>
    <property type="match status" value="1"/>
</dbReference>
<gene>
    <name evidence="6" type="ORF">DCS_02794</name>
</gene>
<keyword evidence="7" id="KW-1185">Reference proteome</keyword>
<protein>
    <recommendedName>
        <fullName evidence="2">GTPase-activating protein GYP7</fullName>
    </recommendedName>
    <alternativeName>
        <fullName evidence="3">GAP for YPT7</fullName>
    </alternativeName>
</protein>
<feature type="region of interest" description="Disordered" evidence="4">
    <location>
        <begin position="1"/>
        <end position="29"/>
    </location>
</feature>
<dbReference type="AlphaFoldDB" id="A0A151GX56"/>
<dbReference type="GO" id="GO:0005770">
    <property type="term" value="C:late endosome"/>
    <property type="evidence" value="ECO:0007669"/>
    <property type="project" value="EnsemblFungi"/>
</dbReference>
<dbReference type="PROSITE" id="PS50086">
    <property type="entry name" value="TBC_RABGAP"/>
    <property type="match status" value="1"/>
</dbReference>
<evidence type="ECO:0000256" key="1">
    <source>
        <dbReference type="ARBA" id="ARBA00022468"/>
    </source>
</evidence>
<dbReference type="STRING" id="98403.A0A151GX56"/>
<organism evidence="6 7">
    <name type="scientific">Drechmeria coniospora</name>
    <name type="common">Nematophagous fungus</name>
    <name type="synonym">Meria coniospora</name>
    <dbReference type="NCBI Taxonomy" id="98403"/>
    <lineage>
        <taxon>Eukaryota</taxon>
        <taxon>Fungi</taxon>
        <taxon>Dikarya</taxon>
        <taxon>Ascomycota</taxon>
        <taxon>Pezizomycotina</taxon>
        <taxon>Sordariomycetes</taxon>
        <taxon>Hypocreomycetidae</taxon>
        <taxon>Hypocreales</taxon>
        <taxon>Ophiocordycipitaceae</taxon>
        <taxon>Drechmeria</taxon>
    </lineage>
</organism>
<evidence type="ECO:0000313" key="6">
    <source>
        <dbReference type="EMBL" id="KYK61651.1"/>
    </source>
</evidence>
<dbReference type="InParanoid" id="A0A151GX56"/>
<proteinExistence type="predicted"/>
<feature type="compositionally biased region" description="Basic and acidic residues" evidence="4">
    <location>
        <begin position="782"/>
        <end position="797"/>
    </location>
</feature>